<dbReference type="GO" id="GO:0030288">
    <property type="term" value="C:outer membrane-bounded periplasmic space"/>
    <property type="evidence" value="ECO:0007669"/>
    <property type="project" value="TreeGrafter"/>
</dbReference>
<dbReference type="Proteomes" id="UP000252182">
    <property type="component" value="Chromosome"/>
</dbReference>
<evidence type="ECO:0000256" key="6">
    <source>
        <dbReference type="SAM" id="Phobius"/>
    </source>
</evidence>
<evidence type="ECO:0000256" key="1">
    <source>
        <dbReference type="ARBA" id="ARBA00022475"/>
    </source>
</evidence>
<name>A0A345D8U0_9BURK</name>
<keyword evidence="4 6" id="KW-1133">Transmembrane helix</keyword>
<feature type="transmembrane region" description="Helical" evidence="6">
    <location>
        <begin position="20"/>
        <end position="37"/>
    </location>
</feature>
<evidence type="ECO:0000256" key="2">
    <source>
        <dbReference type="ARBA" id="ARBA00022519"/>
    </source>
</evidence>
<dbReference type="AlphaFoldDB" id="A0A345D8U0"/>
<dbReference type="InterPro" id="IPR026265">
    <property type="entry name" value="LptC"/>
</dbReference>
<dbReference type="KEGG" id="hyf:DTO96_100488"/>
<dbReference type="EMBL" id="CP031124">
    <property type="protein sequence ID" value="AXF84778.1"/>
    <property type="molecule type" value="Genomic_DNA"/>
</dbReference>
<dbReference type="Pfam" id="PF06835">
    <property type="entry name" value="LptC"/>
    <property type="match status" value="1"/>
</dbReference>
<accession>A0A345D8U0</accession>
<sequence length="210" mass="23272">MDKMTFSRWRYWLRFHLPNVLYLLILLAVAAGSYWWITKDNANVKPSKESHPELVDAFTSGMQINRTGKNGAVAYVITAKEVVHYGDKDAELKDVTVVATPIGQPVSTSRADKAIWSDATHVIELNGNVVMDRLTTPEAPPLHLTTDAMSIGLYNNIASSDLPFVMTQGDDSITGRRFRYDYASRNIIMGGKTGDRVKGMLHNAKIGSAK</sequence>
<keyword evidence="2" id="KW-0997">Cell inner membrane</keyword>
<evidence type="ECO:0000313" key="7">
    <source>
        <dbReference type="EMBL" id="AXF84778.1"/>
    </source>
</evidence>
<evidence type="ECO:0000256" key="5">
    <source>
        <dbReference type="ARBA" id="ARBA00023136"/>
    </source>
</evidence>
<dbReference type="GO" id="GO:0015221">
    <property type="term" value="F:lipopolysaccharide transmembrane transporter activity"/>
    <property type="evidence" value="ECO:0007669"/>
    <property type="project" value="InterPro"/>
</dbReference>
<evidence type="ECO:0000256" key="3">
    <source>
        <dbReference type="ARBA" id="ARBA00022692"/>
    </source>
</evidence>
<protein>
    <submittedName>
        <fullName evidence="7">Lipopolysaccharide export system protein LptC</fullName>
    </submittedName>
</protein>
<keyword evidence="1" id="KW-1003">Cell membrane</keyword>
<dbReference type="InterPro" id="IPR052363">
    <property type="entry name" value="LPS_export_LptC"/>
</dbReference>
<dbReference type="PANTHER" id="PTHR37481">
    <property type="entry name" value="LIPOPOLYSACCHARIDE EXPORT SYSTEM PROTEIN LPTC"/>
    <property type="match status" value="1"/>
</dbReference>
<dbReference type="GO" id="GO:0005886">
    <property type="term" value="C:plasma membrane"/>
    <property type="evidence" value="ECO:0007669"/>
    <property type="project" value="InterPro"/>
</dbReference>
<proteinExistence type="predicted"/>
<keyword evidence="3 6" id="KW-0812">Transmembrane</keyword>
<dbReference type="PANTHER" id="PTHR37481:SF1">
    <property type="entry name" value="LIPOPOLYSACCHARIDE EXPORT SYSTEM PROTEIN LPTC"/>
    <property type="match status" value="1"/>
</dbReference>
<dbReference type="OrthoDB" id="5298112at2"/>
<dbReference type="InterPro" id="IPR010664">
    <property type="entry name" value="LipoPS_assembly_LptC-rel"/>
</dbReference>
<evidence type="ECO:0000256" key="4">
    <source>
        <dbReference type="ARBA" id="ARBA00022989"/>
    </source>
</evidence>
<evidence type="ECO:0000313" key="8">
    <source>
        <dbReference type="Proteomes" id="UP000252182"/>
    </source>
</evidence>
<gene>
    <name evidence="7" type="primary">lptC</name>
    <name evidence="7" type="ORF">DTO96_100488</name>
</gene>
<keyword evidence="8" id="KW-1185">Reference proteome</keyword>
<dbReference type="RefSeq" id="WP_114562047.1">
    <property type="nucleotide sequence ID" value="NZ_CP031124.1"/>
</dbReference>
<reference evidence="8" key="1">
    <citation type="submission" date="2018-07" db="EMBL/GenBank/DDBJ databases">
        <authorList>
            <person name="Kim H."/>
        </authorList>
    </citation>
    <scope>NUCLEOTIDE SEQUENCE [LARGE SCALE GENOMIC DNA]</scope>
    <source>
        <strain evidence="8">F02</strain>
    </source>
</reference>
<dbReference type="GO" id="GO:0017089">
    <property type="term" value="F:glycolipid transfer activity"/>
    <property type="evidence" value="ECO:0007669"/>
    <property type="project" value="TreeGrafter"/>
</dbReference>
<keyword evidence="5 6" id="KW-0472">Membrane</keyword>
<dbReference type="Gene3D" id="2.60.450.10">
    <property type="entry name" value="Lipopolysaccharide (LPS) transport protein A like domain"/>
    <property type="match status" value="1"/>
</dbReference>
<organism evidence="7 8">
    <name type="scientific">Ephemeroptericola cinctiostellae</name>
    <dbReference type="NCBI Taxonomy" id="2268024"/>
    <lineage>
        <taxon>Bacteria</taxon>
        <taxon>Pseudomonadati</taxon>
        <taxon>Pseudomonadota</taxon>
        <taxon>Betaproteobacteria</taxon>
        <taxon>Burkholderiales</taxon>
        <taxon>Burkholderiaceae</taxon>
        <taxon>Ephemeroptericola</taxon>
    </lineage>
</organism>
<dbReference type="NCBIfam" id="TIGR04409">
    <property type="entry name" value="LptC_YrbK"/>
    <property type="match status" value="1"/>
</dbReference>